<dbReference type="EMBL" id="CP001140">
    <property type="protein sequence ID" value="ACL11029.1"/>
    <property type="molecule type" value="Genomic_DNA"/>
</dbReference>
<dbReference type="RefSeq" id="WP_012608370.1">
    <property type="nucleotide sequence ID" value="NC_011766.1"/>
</dbReference>
<proteinExistence type="predicted"/>
<dbReference type="Proteomes" id="UP000006903">
    <property type="component" value="Chromosome"/>
</dbReference>
<dbReference type="HOGENOM" id="CLU_204971_0_0_2"/>
<gene>
    <name evidence="1" type="ordered locus">DKAM_0703</name>
</gene>
<dbReference type="AlphaFoldDB" id="B8D4J8"/>
<accession>B8D4J8</accession>
<protein>
    <submittedName>
        <fullName evidence="1">Uncharacterized protein</fullName>
    </submittedName>
</protein>
<evidence type="ECO:0000313" key="1">
    <source>
        <dbReference type="EMBL" id="ACL11029.1"/>
    </source>
</evidence>
<reference evidence="1 2" key="1">
    <citation type="journal article" date="2009" name="J. Bacteriol.">
        <title>Complete genome sequence of the anaerobic, protein-degrading hyperthermophilic crenarchaeon Desulfurococcus kamchatkensis.</title>
        <authorList>
            <person name="Ravin N.V."/>
            <person name="Mardanov A.V."/>
            <person name="Beletsky A.V."/>
            <person name="Kublanov I.V."/>
            <person name="Kolganova T.V."/>
            <person name="Lebedinsky A.V."/>
            <person name="Chernyh N.A."/>
            <person name="Bonch-Osmolovskaya E.A."/>
            <person name="Skryabin K.G."/>
        </authorList>
    </citation>
    <scope>NUCLEOTIDE SEQUENCE [LARGE SCALE GENOMIC DNA]</scope>
    <source>
        <strain evidence="2">DSM 18924 / JCM 16383 / VKM B-2413 / 1221n</strain>
    </source>
</reference>
<dbReference type="eggNOG" id="arCOG12979">
    <property type="taxonomic scope" value="Archaea"/>
</dbReference>
<sequence>MKNAIACINLFLNSRCRVLANTPKPDASPSRIQGNKDEVMTPVYINLYET</sequence>
<name>B8D4J8_DESA1</name>
<organism evidence="1 2">
    <name type="scientific">Desulfurococcus amylolyticus (strain DSM 18924 / JCM 16383 / VKM B-2413 / 1221n)</name>
    <name type="common">Desulfurococcus kamchatkensis</name>
    <dbReference type="NCBI Taxonomy" id="490899"/>
    <lineage>
        <taxon>Archaea</taxon>
        <taxon>Thermoproteota</taxon>
        <taxon>Thermoprotei</taxon>
        <taxon>Desulfurococcales</taxon>
        <taxon>Desulfurococcaceae</taxon>
        <taxon>Desulfurococcus</taxon>
    </lineage>
</organism>
<dbReference type="STRING" id="490899.DKAM_0703"/>
<evidence type="ECO:0000313" key="2">
    <source>
        <dbReference type="Proteomes" id="UP000006903"/>
    </source>
</evidence>
<dbReference type="KEGG" id="dka:DKAM_0703"/>
<dbReference type="GeneID" id="43445716"/>